<sequence length="58" mass="7010">MGCPIFLIPEKKVKFPDLASFKKTQMFHFLRTETRNSYFMKHTNNQQFNNFHETLLTI</sequence>
<dbReference type="Proteomes" id="UP000198942">
    <property type="component" value="Unassembled WGS sequence"/>
</dbReference>
<dbReference type="EMBL" id="FOCL01000010">
    <property type="protein sequence ID" value="SEO63150.1"/>
    <property type="molecule type" value="Genomic_DNA"/>
</dbReference>
<keyword evidence="2" id="KW-1185">Reference proteome</keyword>
<reference evidence="2" key="1">
    <citation type="submission" date="2016-10" db="EMBL/GenBank/DDBJ databases">
        <authorList>
            <person name="Varghese N."/>
            <person name="Submissions S."/>
        </authorList>
    </citation>
    <scope>NUCLEOTIDE SEQUENCE [LARGE SCALE GENOMIC DNA]</scope>
    <source>
        <strain evidence="2">Gh-48</strain>
    </source>
</reference>
<gene>
    <name evidence="1" type="ORF">SAMN05192574_11049</name>
</gene>
<evidence type="ECO:0000313" key="1">
    <source>
        <dbReference type="EMBL" id="SEO63150.1"/>
    </source>
</evidence>
<proteinExistence type="predicted"/>
<accession>A0A1H8R9Q6</accession>
<evidence type="ECO:0000313" key="2">
    <source>
        <dbReference type="Proteomes" id="UP000198942"/>
    </source>
</evidence>
<name>A0A1H8R9Q6_9SPHI</name>
<organism evidence="1 2">
    <name type="scientific">Mucilaginibacter gossypiicola</name>
    <dbReference type="NCBI Taxonomy" id="551995"/>
    <lineage>
        <taxon>Bacteria</taxon>
        <taxon>Pseudomonadati</taxon>
        <taxon>Bacteroidota</taxon>
        <taxon>Sphingobacteriia</taxon>
        <taxon>Sphingobacteriales</taxon>
        <taxon>Sphingobacteriaceae</taxon>
        <taxon>Mucilaginibacter</taxon>
    </lineage>
</organism>
<dbReference type="AlphaFoldDB" id="A0A1H8R9Q6"/>
<protein>
    <submittedName>
        <fullName evidence="1">Uncharacterized protein</fullName>
    </submittedName>
</protein>